<feature type="transmembrane region" description="Helical" evidence="1">
    <location>
        <begin position="12"/>
        <end position="34"/>
    </location>
</feature>
<keyword evidence="1" id="KW-1133">Transmembrane helix</keyword>
<gene>
    <name evidence="2" type="ORF">SAMN02910406_02147</name>
</gene>
<dbReference type="RefSeq" id="WP_074961707.1">
    <property type="nucleotide sequence ID" value="NZ_FOKQ01000017.1"/>
</dbReference>
<proteinExistence type="predicted"/>
<evidence type="ECO:0000313" key="3">
    <source>
        <dbReference type="Proteomes" id="UP000182192"/>
    </source>
</evidence>
<dbReference type="Proteomes" id="UP000182192">
    <property type="component" value="Unassembled WGS sequence"/>
</dbReference>
<dbReference type="AlphaFoldDB" id="A0A1I1L6G4"/>
<accession>A0A1I1L6G4</accession>
<evidence type="ECO:0000313" key="2">
    <source>
        <dbReference type="EMBL" id="SFC66588.1"/>
    </source>
</evidence>
<sequence>MSKYKNKRLHVSAFDFVFAVIFLGLLIASAFFWAERQETKGKFNIEQTKVDFIIEAPSQDQVAEIDARGDVDKVVPYVYRSADIKGNKKTVNSSLYIIENTDDLGYTVFSDRLKLQTTASTANNPLYVSYDLAKSAGLSLNDTTSITLSGTSIEFTISGIYKSDYRNVGGTAIAIMQNDVKALCGLEYKYNGAYVCSNDVSSTQSYIEKYVGMGDIRSADEFDSDDAYQQYLENRKNKNSTESTIYVSSFIKELERRYNSKLNRDLIISIAFIVGAALLLLIDLCGKPNRYTKNDVEKDIRNNFTLEQEKQMYGRYSFTGFFLYIIAVCAFIAISYFVFGNELISINNIAALGSTVLFSIIAKISTSGKLDKQFSIVSEKIKKESEGR</sequence>
<protein>
    <recommendedName>
        <fullName evidence="4">MacB-like periplasmic core domain-containing protein</fullName>
    </recommendedName>
</protein>
<keyword evidence="1" id="KW-0472">Membrane</keyword>
<feature type="transmembrane region" description="Helical" evidence="1">
    <location>
        <begin position="266"/>
        <end position="285"/>
    </location>
</feature>
<reference evidence="2 3" key="1">
    <citation type="submission" date="2016-10" db="EMBL/GenBank/DDBJ databases">
        <authorList>
            <person name="de Groot N.N."/>
        </authorList>
    </citation>
    <scope>NUCLEOTIDE SEQUENCE [LARGE SCALE GENOMIC DNA]</scope>
    <source>
        <strain evidence="2 3">AR67</strain>
    </source>
</reference>
<name>A0A1I1L6G4_RUMAL</name>
<evidence type="ECO:0000256" key="1">
    <source>
        <dbReference type="SAM" id="Phobius"/>
    </source>
</evidence>
<evidence type="ECO:0008006" key="4">
    <source>
        <dbReference type="Google" id="ProtNLM"/>
    </source>
</evidence>
<feature type="transmembrane region" description="Helical" evidence="1">
    <location>
        <begin position="344"/>
        <end position="362"/>
    </location>
</feature>
<feature type="transmembrane region" description="Helical" evidence="1">
    <location>
        <begin position="316"/>
        <end position="338"/>
    </location>
</feature>
<dbReference type="EMBL" id="FOKQ01000017">
    <property type="protein sequence ID" value="SFC66588.1"/>
    <property type="molecule type" value="Genomic_DNA"/>
</dbReference>
<organism evidence="2 3">
    <name type="scientific">Ruminococcus albus</name>
    <dbReference type="NCBI Taxonomy" id="1264"/>
    <lineage>
        <taxon>Bacteria</taxon>
        <taxon>Bacillati</taxon>
        <taxon>Bacillota</taxon>
        <taxon>Clostridia</taxon>
        <taxon>Eubacteriales</taxon>
        <taxon>Oscillospiraceae</taxon>
        <taxon>Ruminococcus</taxon>
    </lineage>
</organism>
<keyword evidence="1" id="KW-0812">Transmembrane</keyword>